<evidence type="ECO:0000313" key="1">
    <source>
        <dbReference type="EMBL" id="AYO30863.1"/>
    </source>
</evidence>
<sequence length="1056" mass="116239">MPEIPDFRLTSRIAGLPDFRYGSFAQGKQYDPFKAAQTTVAHDIARLQAAGITPPKVSSHPNLLITALDIWDRPAAAVRGAVHAALTPEKESILGEAWKGLTGKAKVTGADILKDMGIDPSNKIAKWALSTGVEILLDPATYLTLGTTSLAKKAATESAETIAKRVAREVASETGKTISDKSALMLAQNALKGNIPVGRLGTAIQRALGRQAETARIASNLPEIERTVAKRQAGQLLGKRFKSASSAAKAVYKAAFPEKGTARMAPEVASELLQRLQVPERAVTVTKVAGEIPAHQLELGSFMGFTKPVTTVDITKLVNTLRGFAGKVGGKPGQKLFDLAGRVFVRDYTPSTIKGTLRATIQEAKRRIGQTELMAPASAQQVLRDVLRDWKKTGIPEDALEKATYLIEEPKTPEYKALEKAKTKLSEATNKLNELLQTGASARAIAGKQRSVNIWTKKLAEAQAAFDAHRMKLFGTTTIPREVSQAANSAIKMFAEDASRYVQGGMPLHLISNYVQHLYYDPPEKVNAVLQKFFNTQRISAAHPAFAKERLIEFIEKAEDLGLHPVKNVAITTAVHRAMTEQALAIQNLGKSLLKLGSDVIRPAHLAPPDWVPVKDTTIPILKGTAVHPEVAKTLERLYTVVKYPDEAAKALNSIYDKVMRIVKSGMTAWNPAFHPRQLAGNIFLNLIDGLFDPTIYAVADKVLRGKPVSIDIGGKAVSGELLRRLFETYGLAGQGFVRQFEYPQPLLKQAVQEAEDIGITAATKQGRLRRLMAIPTRLGVYEDSLARMANFIYNLKRGMSPTQAAEHTREVLYDYGALTDKEQFIRRYLVPFYAWMRFNTPAMLRLMATRPGTMLALKHAIESGKAVNNIDDKDVPTWLRDMLAIPVGVTPEGNYRYLNLSLPPADLARLHSVSDWPEIGKEVLNALNPLYTVPFQVIANKNLFTNMDISKYPDLPMQRLKDALKFALSQMGPVREIAAAQRFMAATPEKPLTTKHIPGLGSVITYVNPQAVRRNQIYELRDLLRQVIRLKKAQGVPVPDWNTLKKAVRQSTKTY</sequence>
<proteinExistence type="predicted"/>
<name>A0A3G2R647_9FIRM</name>
<dbReference type="AlphaFoldDB" id="A0A3G2R647"/>
<gene>
    <name evidence="1" type="ORF">D2962_09750</name>
</gene>
<dbReference type="EMBL" id="CP033169">
    <property type="protein sequence ID" value="AYO30863.1"/>
    <property type="molecule type" value="Genomic_DNA"/>
</dbReference>
<reference evidence="1 2" key="1">
    <citation type="submission" date="2018-10" db="EMBL/GenBank/DDBJ databases">
        <authorList>
            <person name="Zhang X."/>
        </authorList>
    </citation>
    <scope>NUCLEOTIDE SEQUENCE [LARGE SCALE GENOMIC DNA]</scope>
    <source>
        <strain evidence="1 2">SK-G1</strain>
    </source>
</reference>
<dbReference type="RefSeq" id="WP_122014878.1">
    <property type="nucleotide sequence ID" value="NZ_CP033169.1"/>
</dbReference>
<dbReference type="Proteomes" id="UP000280960">
    <property type="component" value="Chromosome"/>
</dbReference>
<keyword evidence="2" id="KW-1185">Reference proteome</keyword>
<evidence type="ECO:0000313" key="2">
    <source>
        <dbReference type="Proteomes" id="UP000280960"/>
    </source>
</evidence>
<dbReference type="KEGG" id="bacg:D2962_09750"/>
<evidence type="ECO:0008006" key="3">
    <source>
        <dbReference type="Google" id="ProtNLM"/>
    </source>
</evidence>
<accession>A0A3G2R647</accession>
<protein>
    <recommendedName>
        <fullName evidence="3">Large polyvalent protein associated domain-containing protein</fullName>
    </recommendedName>
</protein>
<organism evidence="1 2">
    <name type="scientific">Biomaibacter acetigenes</name>
    <dbReference type="NCBI Taxonomy" id="2316383"/>
    <lineage>
        <taxon>Bacteria</taxon>
        <taxon>Bacillati</taxon>
        <taxon>Bacillota</taxon>
        <taxon>Clostridia</taxon>
        <taxon>Thermosediminibacterales</taxon>
        <taxon>Tepidanaerobacteraceae</taxon>
        <taxon>Biomaibacter</taxon>
    </lineage>
</organism>